<dbReference type="InterPro" id="IPR001683">
    <property type="entry name" value="PX_dom"/>
</dbReference>
<comment type="similarity">
    <text evidence="1">Belongs to the sorting nexin family.</text>
</comment>
<dbReference type="VEuPathDB" id="FungiDB:DIURU_001057"/>
<name>A0A642UVJ8_DIURU</name>
<feature type="coiled-coil region" evidence="2">
    <location>
        <begin position="559"/>
        <end position="593"/>
    </location>
</feature>
<dbReference type="InterPro" id="IPR003114">
    <property type="entry name" value="Phox_assoc"/>
</dbReference>
<proteinExistence type="inferred from homology"/>
<organism evidence="5 6">
    <name type="scientific">Diutina rugosa</name>
    <name type="common">Yeast</name>
    <name type="synonym">Candida rugosa</name>
    <dbReference type="NCBI Taxonomy" id="5481"/>
    <lineage>
        <taxon>Eukaryota</taxon>
        <taxon>Fungi</taxon>
        <taxon>Dikarya</taxon>
        <taxon>Ascomycota</taxon>
        <taxon>Saccharomycotina</taxon>
        <taxon>Pichiomycetes</taxon>
        <taxon>Debaryomycetaceae</taxon>
        <taxon>Diutina</taxon>
    </lineage>
</organism>
<feature type="domain" description="PX" evidence="3">
    <location>
        <begin position="601"/>
        <end position="718"/>
    </location>
</feature>
<keyword evidence="6" id="KW-1185">Reference proteome</keyword>
<evidence type="ECO:0000313" key="6">
    <source>
        <dbReference type="Proteomes" id="UP000449547"/>
    </source>
</evidence>
<dbReference type="PROSITE" id="PS51207">
    <property type="entry name" value="PXA"/>
    <property type="match status" value="1"/>
</dbReference>
<dbReference type="Pfam" id="PF02194">
    <property type="entry name" value="PXA"/>
    <property type="match status" value="1"/>
</dbReference>
<dbReference type="GO" id="GO:0035091">
    <property type="term" value="F:phosphatidylinositol binding"/>
    <property type="evidence" value="ECO:0007669"/>
    <property type="project" value="InterPro"/>
</dbReference>
<dbReference type="OMA" id="AMYVVEV"/>
<evidence type="ECO:0000259" key="4">
    <source>
        <dbReference type="PROSITE" id="PS51207"/>
    </source>
</evidence>
<dbReference type="Pfam" id="PF08628">
    <property type="entry name" value="Nexin_C"/>
    <property type="match status" value="1"/>
</dbReference>
<dbReference type="SMART" id="SM00312">
    <property type="entry name" value="PX"/>
    <property type="match status" value="1"/>
</dbReference>
<dbReference type="PANTHER" id="PTHR22775">
    <property type="entry name" value="SORTING NEXIN"/>
    <property type="match status" value="1"/>
</dbReference>
<evidence type="ECO:0000259" key="3">
    <source>
        <dbReference type="PROSITE" id="PS50195"/>
    </source>
</evidence>
<gene>
    <name evidence="5" type="ORF">DIURU_001057</name>
</gene>
<dbReference type="Pfam" id="PF00787">
    <property type="entry name" value="PX"/>
    <property type="match status" value="1"/>
</dbReference>
<dbReference type="CDD" id="cd06876">
    <property type="entry name" value="PX_MDM1p"/>
    <property type="match status" value="1"/>
</dbReference>
<dbReference type="SMART" id="SM00313">
    <property type="entry name" value="PXA"/>
    <property type="match status" value="1"/>
</dbReference>
<dbReference type="PROSITE" id="PS50195">
    <property type="entry name" value="PX"/>
    <property type="match status" value="1"/>
</dbReference>
<dbReference type="PANTHER" id="PTHR22775:SF3">
    <property type="entry name" value="SORTING NEXIN-13"/>
    <property type="match status" value="1"/>
</dbReference>
<dbReference type="OrthoDB" id="120967at2759"/>
<protein>
    <recommendedName>
        <fullName evidence="7">PXA domain-containing protein</fullName>
    </recommendedName>
</protein>
<dbReference type="Gene3D" id="3.30.1520.10">
    <property type="entry name" value="Phox-like domain"/>
    <property type="match status" value="1"/>
</dbReference>
<feature type="domain" description="PXA" evidence="4">
    <location>
        <begin position="81"/>
        <end position="256"/>
    </location>
</feature>
<dbReference type="RefSeq" id="XP_034014080.1">
    <property type="nucleotide sequence ID" value="XM_034153559.1"/>
</dbReference>
<dbReference type="InterPro" id="IPR036871">
    <property type="entry name" value="PX_dom_sf"/>
</dbReference>
<dbReference type="AlphaFoldDB" id="A0A642UVJ8"/>
<dbReference type="EMBL" id="SWFT01000035">
    <property type="protein sequence ID" value="KAA8906319.1"/>
    <property type="molecule type" value="Genomic_DNA"/>
</dbReference>
<dbReference type="Proteomes" id="UP000449547">
    <property type="component" value="Unassembled WGS sequence"/>
</dbReference>
<evidence type="ECO:0000256" key="1">
    <source>
        <dbReference type="ARBA" id="ARBA00010883"/>
    </source>
</evidence>
<dbReference type="InterPro" id="IPR013937">
    <property type="entry name" value="Sorting_nexin_C"/>
</dbReference>
<comment type="caution">
    <text evidence="5">The sequence shown here is derived from an EMBL/GenBank/DDBJ whole genome shotgun (WGS) entry which is preliminary data.</text>
</comment>
<dbReference type="SUPFAM" id="SSF64268">
    <property type="entry name" value="PX domain"/>
    <property type="match status" value="1"/>
</dbReference>
<evidence type="ECO:0008006" key="7">
    <source>
        <dbReference type="Google" id="ProtNLM"/>
    </source>
</evidence>
<dbReference type="GeneID" id="54779710"/>
<reference evidence="5 6" key="1">
    <citation type="submission" date="2019-07" db="EMBL/GenBank/DDBJ databases">
        <title>Genome assembly of two rare yeast pathogens: Diutina rugosa and Trichomonascus ciferrii.</title>
        <authorList>
            <person name="Mixao V."/>
            <person name="Saus E."/>
            <person name="Hansen A."/>
            <person name="Lass-Flor C."/>
            <person name="Gabaldon T."/>
        </authorList>
    </citation>
    <scope>NUCLEOTIDE SEQUENCE [LARGE SCALE GENOMIC DNA]</scope>
    <source>
        <strain evidence="5 6">CBS 613</strain>
    </source>
</reference>
<sequence length="885" mass="100541">MERVKARHALAILLIWGLFYRPSLVLAALVAVVAVIEAVAFTKVTQINLPHAKKLKIHYDLPQSFNSSSVKPNEELVFPSYPLLSQEVEEFINYVLKEFVSGWYSIISTDDTFERCVTSELHTILRNLHTSLSATQYSDLIITKIVPAITTHFKRVVEAERVSQMLNTNITQAFGEIHPGVSTDSVDGENHNEKSYLRGRVQQLLPKLLSEQESNPLVRTFVTELLACTILTPVVNAMSDSDFYNMTMLNIIGNNLKHQERVNQFRAALEHHTLHHGNTPGDLHKGSMFAISEHTDANSFQHILDIVSKTSSIEELDLILQSTEAQLKLARTQSVVARLWQLQEAVKKRRKCISSPEFADVMSNLAYLEAFRAYLVKINHDRYLQIWEFIRLQHEKNDESSSERDDDSTSEIDVLYERFPELSTVNSTGSSLYIKRSEVEAILLEDFEQFRDTDGYRKMLSVNPEVVEAVEIALTQIMNVDDVNDSLVNYDKYEGDAAARLTGIFEAENSSAQEQVDGPLLAAPSNLKLAQEISNIGLQIGKLQDQISVLEPLLRKAQLTQHTSEIKVLQKSKASLEREINALKLQRHQYIVQENENSLHGKTNVCIPSYVIENEKGREYVMYIIEVQKLSGDQISAGWMVARRFSQFYKLHEYLKAHYPSVTSVKFPKRMVATLKQKQLVNQRRRQLESYLREVIEDTNVCADRVFRSFLSNETFEISKSEEFVSTCEVDLNSMTSSYVKPITNLLTTVFGLNDGWSRGKAVVIIVQQVFGTTVDKLVNQQIDSRLRQPQTSVDVVAALNRIVFPGGKFRSSPPIRSVYERAETRQESSAIFRAFIHQTCDSIFGSSKSAYAADKLFTMIQHPTLNRHLLFTLLDIVFGEVFGI</sequence>
<accession>A0A642UVJ8</accession>
<keyword evidence="2" id="KW-0175">Coiled coil</keyword>
<evidence type="ECO:0000313" key="5">
    <source>
        <dbReference type="EMBL" id="KAA8906319.1"/>
    </source>
</evidence>
<evidence type="ECO:0000256" key="2">
    <source>
        <dbReference type="SAM" id="Coils"/>
    </source>
</evidence>